<evidence type="ECO:0000313" key="7">
    <source>
        <dbReference type="EMBL" id="KAL1879002.1"/>
    </source>
</evidence>
<dbReference type="EMBL" id="JAVDPF010000011">
    <property type="protein sequence ID" value="KAL1879002.1"/>
    <property type="molecule type" value="Genomic_DNA"/>
</dbReference>
<evidence type="ECO:0000256" key="1">
    <source>
        <dbReference type="ARBA" id="ARBA00004141"/>
    </source>
</evidence>
<sequence length="278" mass="30016">MGPNVQTKGLSDESDDELATKNEPEAPQRPYSEQLALFNGKLTTAPFWKGVIKPIPLLAFPTIIYPTIMFSAYFCLVVSMSVLSATVFAAPPYNLSSAQVGLTNLSVLFASLLGSPLAGWLADCAVKIMSRKNKTAPGRVEAEFRLVLVGIAMPLAAIGLFGFGFSVRNGLALPFPLMFMAFFTMGFVFVAQSVLAYMIDVHTDDVSQAYTAMNIVTSVMVFVASSYINGWYMSAGPSVVFGVLGGMSVAVSLLTVPMYIYGKRIRSMVFSSRLAQKM</sequence>
<keyword evidence="3 6" id="KW-1133">Transmembrane helix</keyword>
<dbReference type="PANTHER" id="PTHR23502:SF20">
    <property type="entry name" value="TRANSPORTER, PUTATIVE (AFU_ORTHOLOGUE AFUA_6G13880)-RELATED"/>
    <property type="match status" value="1"/>
</dbReference>
<protein>
    <submittedName>
        <fullName evidence="7">Uncharacterized protein</fullName>
    </submittedName>
</protein>
<dbReference type="InterPro" id="IPR036259">
    <property type="entry name" value="MFS_trans_sf"/>
</dbReference>
<dbReference type="Proteomes" id="UP001583193">
    <property type="component" value="Unassembled WGS sequence"/>
</dbReference>
<evidence type="ECO:0000313" key="8">
    <source>
        <dbReference type="Proteomes" id="UP001583193"/>
    </source>
</evidence>
<comment type="subcellular location">
    <subcellularLocation>
        <location evidence="1">Membrane</location>
        <topology evidence="1">Multi-pass membrane protein</topology>
    </subcellularLocation>
</comment>
<accession>A0ABR3XSL4</accession>
<feature type="transmembrane region" description="Helical" evidence="6">
    <location>
        <begin position="177"/>
        <end position="199"/>
    </location>
</feature>
<keyword evidence="8" id="KW-1185">Reference proteome</keyword>
<dbReference type="PANTHER" id="PTHR23502">
    <property type="entry name" value="MAJOR FACILITATOR SUPERFAMILY"/>
    <property type="match status" value="1"/>
</dbReference>
<feature type="region of interest" description="Disordered" evidence="5">
    <location>
        <begin position="1"/>
        <end position="29"/>
    </location>
</feature>
<evidence type="ECO:0000256" key="4">
    <source>
        <dbReference type="ARBA" id="ARBA00023136"/>
    </source>
</evidence>
<evidence type="ECO:0000256" key="2">
    <source>
        <dbReference type="ARBA" id="ARBA00022692"/>
    </source>
</evidence>
<organism evidence="7 8">
    <name type="scientific">Paecilomyces lecythidis</name>
    <dbReference type="NCBI Taxonomy" id="3004212"/>
    <lineage>
        <taxon>Eukaryota</taxon>
        <taxon>Fungi</taxon>
        <taxon>Dikarya</taxon>
        <taxon>Ascomycota</taxon>
        <taxon>Pezizomycotina</taxon>
        <taxon>Eurotiomycetes</taxon>
        <taxon>Eurotiomycetidae</taxon>
        <taxon>Eurotiales</taxon>
        <taxon>Thermoascaceae</taxon>
        <taxon>Paecilomyces</taxon>
    </lineage>
</organism>
<comment type="caution">
    <text evidence="7">The sequence shown here is derived from an EMBL/GenBank/DDBJ whole genome shotgun (WGS) entry which is preliminary data.</text>
</comment>
<proteinExistence type="predicted"/>
<name>A0ABR3XSL4_9EURO</name>
<dbReference type="Gene3D" id="1.20.1250.20">
    <property type="entry name" value="MFS general substrate transporter like domains"/>
    <property type="match status" value="1"/>
</dbReference>
<gene>
    <name evidence="7" type="ORF">Plec18167_004297</name>
</gene>
<evidence type="ECO:0000256" key="3">
    <source>
        <dbReference type="ARBA" id="ARBA00022989"/>
    </source>
</evidence>
<keyword evidence="4 6" id="KW-0472">Membrane</keyword>
<evidence type="ECO:0000256" key="6">
    <source>
        <dbReference type="SAM" id="Phobius"/>
    </source>
</evidence>
<feature type="transmembrane region" description="Helical" evidence="6">
    <location>
        <begin position="211"/>
        <end position="233"/>
    </location>
</feature>
<evidence type="ECO:0000256" key="5">
    <source>
        <dbReference type="SAM" id="MobiDB-lite"/>
    </source>
</evidence>
<keyword evidence="2 6" id="KW-0812">Transmembrane</keyword>
<dbReference type="SUPFAM" id="SSF103473">
    <property type="entry name" value="MFS general substrate transporter"/>
    <property type="match status" value="1"/>
</dbReference>
<feature type="transmembrane region" description="Helical" evidence="6">
    <location>
        <begin position="239"/>
        <end position="261"/>
    </location>
</feature>
<reference evidence="7 8" key="1">
    <citation type="journal article" date="2024" name="IMA Fungus">
        <title>IMA Genome - F19 : A genome assembly and annotation guide to empower mycologists, including annotated draft genome sequences of Ceratocystis pirilliformis, Diaporthe australafricana, Fusarium ophioides, Paecilomyces lecythidis, and Sporothrix stenoceras.</title>
        <authorList>
            <person name="Aylward J."/>
            <person name="Wilson A.M."/>
            <person name="Visagie C.M."/>
            <person name="Spraker J."/>
            <person name="Barnes I."/>
            <person name="Buitendag C."/>
            <person name="Ceriani C."/>
            <person name="Del Mar Angel L."/>
            <person name="du Plessis D."/>
            <person name="Fuchs T."/>
            <person name="Gasser K."/>
            <person name="Kramer D."/>
            <person name="Li W."/>
            <person name="Munsamy K."/>
            <person name="Piso A."/>
            <person name="Price J.L."/>
            <person name="Sonnekus B."/>
            <person name="Thomas C."/>
            <person name="van der Nest A."/>
            <person name="van Dijk A."/>
            <person name="van Heerden A."/>
            <person name="van Vuuren N."/>
            <person name="Yilmaz N."/>
            <person name="Duong T.A."/>
            <person name="van der Merwe N.A."/>
            <person name="Wingfield M.J."/>
            <person name="Wingfield B.D."/>
        </authorList>
    </citation>
    <scope>NUCLEOTIDE SEQUENCE [LARGE SCALE GENOMIC DNA]</scope>
    <source>
        <strain evidence="7 8">CMW 18167</strain>
    </source>
</reference>
<feature type="transmembrane region" description="Helical" evidence="6">
    <location>
        <begin position="146"/>
        <end position="165"/>
    </location>
</feature>
<feature type="transmembrane region" description="Helical" evidence="6">
    <location>
        <begin position="102"/>
        <end position="126"/>
    </location>
</feature>
<feature type="transmembrane region" description="Helical" evidence="6">
    <location>
        <begin position="63"/>
        <end position="90"/>
    </location>
</feature>